<sequence>MQQGLTAEIAAADADPAARQFAPLARVKHAWPWLAIGLAAYLLALIVTFPARFVLGADPRWIVTGTVWTGEAVVDGAYRVQWRWAPWRSLASLAFAADVRMTGNATDLAGSAMVSPGGTLLEGFAGSGDGGLLAAFGPALPFACDSPLQINLKRLRIAGPRSEAIGDIRSAAGSCTPLGGGQPNPVPALATRLLPLPDGTTRIETAPIGRERDHFFEGQIAGGRLHLTPTPAGIAALPFIRGLVIDESM</sequence>
<evidence type="ECO:0000256" key="1">
    <source>
        <dbReference type="SAM" id="Phobius"/>
    </source>
</evidence>
<comment type="caution">
    <text evidence="2">The sequence shown here is derived from an EMBL/GenBank/DDBJ whole genome shotgun (WGS) entry which is preliminary data.</text>
</comment>
<evidence type="ECO:0000313" key="3">
    <source>
        <dbReference type="Proteomes" id="UP001169764"/>
    </source>
</evidence>
<evidence type="ECO:0008006" key="4">
    <source>
        <dbReference type="Google" id="ProtNLM"/>
    </source>
</evidence>
<name>A0ABT8Y5K7_9SPHN</name>
<accession>A0ABT8Y5K7</accession>
<organism evidence="2 3">
    <name type="scientific">Sphingomonas natans</name>
    <dbReference type="NCBI Taxonomy" id="3063330"/>
    <lineage>
        <taxon>Bacteria</taxon>
        <taxon>Pseudomonadati</taxon>
        <taxon>Pseudomonadota</taxon>
        <taxon>Alphaproteobacteria</taxon>
        <taxon>Sphingomonadales</taxon>
        <taxon>Sphingomonadaceae</taxon>
        <taxon>Sphingomonas</taxon>
    </lineage>
</organism>
<evidence type="ECO:0000313" key="2">
    <source>
        <dbReference type="EMBL" id="MDO6413605.1"/>
    </source>
</evidence>
<gene>
    <name evidence="2" type="ORF">Q4F19_04340</name>
</gene>
<reference evidence="2" key="1">
    <citation type="submission" date="2023-07" db="EMBL/GenBank/DDBJ databases">
        <authorList>
            <person name="Kim M."/>
        </authorList>
    </citation>
    <scope>NUCLEOTIDE SEQUENCE</scope>
    <source>
        <strain evidence="2">BIUV-7</strain>
    </source>
</reference>
<keyword evidence="1" id="KW-1133">Transmembrane helix</keyword>
<keyword evidence="1" id="KW-0812">Transmembrane</keyword>
<protein>
    <recommendedName>
        <fullName evidence="4">Type II secretion system protein N</fullName>
    </recommendedName>
</protein>
<feature type="transmembrane region" description="Helical" evidence="1">
    <location>
        <begin position="30"/>
        <end position="51"/>
    </location>
</feature>
<proteinExistence type="predicted"/>
<keyword evidence="3" id="KW-1185">Reference proteome</keyword>
<dbReference type="Proteomes" id="UP001169764">
    <property type="component" value="Unassembled WGS sequence"/>
</dbReference>
<dbReference type="EMBL" id="JAUOTP010000002">
    <property type="protein sequence ID" value="MDO6413605.1"/>
    <property type="molecule type" value="Genomic_DNA"/>
</dbReference>
<keyword evidence="1" id="KW-0472">Membrane</keyword>